<comment type="caution">
    <text evidence="3">The sequence shown here is derived from an EMBL/GenBank/DDBJ whole genome shotgun (WGS) entry which is preliminary data.</text>
</comment>
<keyword evidence="4" id="KW-1185">Reference proteome</keyword>
<keyword evidence="2" id="KW-1133">Transmembrane helix</keyword>
<dbReference type="AlphaFoldDB" id="A0A812WED2"/>
<dbReference type="Proteomes" id="UP000601435">
    <property type="component" value="Unassembled WGS sequence"/>
</dbReference>
<keyword evidence="2" id="KW-0472">Membrane</keyword>
<feature type="transmembrane region" description="Helical" evidence="2">
    <location>
        <begin position="129"/>
        <end position="153"/>
    </location>
</feature>
<dbReference type="OrthoDB" id="10548672at2759"/>
<name>A0A812WED2_9DINO</name>
<sequence>MAVGRIGFALKMDLWKAAVDEMREDVVVCPLLLAWWTLTVLAAPLWIWPLLLNLILWLFAWRLGGLGFREAHKVQRRLYVDEDGVASKDLVKEAFKTQLSIMQLTETLNEAASQVEKLKFVFGLEDRCLSSLCFVLALLGSLVLCVLAAILYWLVQSGVWRYILWLPGSCVLMPKALRSPTFQFVQRLEKLRLEFMGDDLDRLKDEITRIQHSLTSVTSEFEEHKRASTSTHNKLQSQVWSIEEFRKAQEAASPSHHSQKSYQPLVAMTASQGSLYPGTGSVNVPQPISIINASSPRRSPSLPQPVSPHSLSGSIVPSMSGALVPNTVRSSNLAKAAPTVVSQTVPCGAR</sequence>
<evidence type="ECO:0000313" key="3">
    <source>
        <dbReference type="EMBL" id="CAE7678207.1"/>
    </source>
</evidence>
<feature type="transmembrane region" description="Helical" evidence="2">
    <location>
        <begin position="33"/>
        <end position="59"/>
    </location>
</feature>
<gene>
    <name evidence="3" type="ORF">SNEC2469_LOCUS19477</name>
</gene>
<accession>A0A812WED2</accession>
<organism evidence="3 4">
    <name type="scientific">Symbiodinium necroappetens</name>
    <dbReference type="NCBI Taxonomy" id="1628268"/>
    <lineage>
        <taxon>Eukaryota</taxon>
        <taxon>Sar</taxon>
        <taxon>Alveolata</taxon>
        <taxon>Dinophyceae</taxon>
        <taxon>Suessiales</taxon>
        <taxon>Symbiodiniaceae</taxon>
        <taxon>Symbiodinium</taxon>
    </lineage>
</organism>
<evidence type="ECO:0000313" key="4">
    <source>
        <dbReference type="Proteomes" id="UP000601435"/>
    </source>
</evidence>
<protein>
    <submittedName>
        <fullName evidence="3">Uncharacterized protein</fullName>
    </submittedName>
</protein>
<dbReference type="EMBL" id="CAJNJA010033363">
    <property type="protein sequence ID" value="CAE7678207.1"/>
    <property type="molecule type" value="Genomic_DNA"/>
</dbReference>
<feature type="region of interest" description="Disordered" evidence="1">
    <location>
        <begin position="292"/>
        <end position="313"/>
    </location>
</feature>
<keyword evidence="2" id="KW-0812">Transmembrane</keyword>
<evidence type="ECO:0000256" key="2">
    <source>
        <dbReference type="SAM" id="Phobius"/>
    </source>
</evidence>
<evidence type="ECO:0000256" key="1">
    <source>
        <dbReference type="SAM" id="MobiDB-lite"/>
    </source>
</evidence>
<reference evidence="3" key="1">
    <citation type="submission" date="2021-02" db="EMBL/GenBank/DDBJ databases">
        <authorList>
            <person name="Dougan E. K."/>
            <person name="Rhodes N."/>
            <person name="Thang M."/>
            <person name="Chan C."/>
        </authorList>
    </citation>
    <scope>NUCLEOTIDE SEQUENCE</scope>
</reference>
<proteinExistence type="predicted"/>